<dbReference type="GO" id="GO:0000049">
    <property type="term" value="F:tRNA binding"/>
    <property type="evidence" value="ECO:0007669"/>
    <property type="project" value="TreeGrafter"/>
</dbReference>
<proteinExistence type="predicted"/>
<dbReference type="GO" id="GO:0043023">
    <property type="term" value="F:ribosomal large subunit binding"/>
    <property type="evidence" value="ECO:0007669"/>
    <property type="project" value="TreeGrafter"/>
</dbReference>
<sequence length="180" mass="20218">MKTFVRKLLSPAGSTVYVGRNQRGNEHLSMQFARGNDVWMHARGCPGAHVIIQNRRGSSPVTQECMEFAANLAIFYSDARNEVAFDVSVAEPKHVLKPRGAGLGAVKLREEKQVLTGRPALIPEELKLARGESGQSDEYHTTDKAKHRRRNKEAAKQVRSKKRAEIKEKRKRKRNSATSD</sequence>
<feature type="compositionally biased region" description="Basic residues" evidence="1">
    <location>
        <begin position="169"/>
        <end position="180"/>
    </location>
</feature>
<evidence type="ECO:0000313" key="3">
    <source>
        <dbReference type="EMBL" id="CAD9312521.1"/>
    </source>
</evidence>
<organism evidence="3">
    <name type="scientific">Grammatophora oceanica</name>
    <dbReference type="NCBI Taxonomy" id="210454"/>
    <lineage>
        <taxon>Eukaryota</taxon>
        <taxon>Sar</taxon>
        <taxon>Stramenopiles</taxon>
        <taxon>Ochrophyta</taxon>
        <taxon>Bacillariophyta</taxon>
        <taxon>Fragilariophyceae</taxon>
        <taxon>Fragilariophycidae</taxon>
        <taxon>Rhabdonematales</taxon>
        <taxon>Grammatophoraceae</taxon>
        <taxon>Grammatophora</taxon>
    </lineage>
</organism>
<name>A0A7S1YNJ4_9STRA</name>
<dbReference type="InterPro" id="IPR008532">
    <property type="entry name" value="NFACT_RNA-bd"/>
</dbReference>
<reference evidence="3" key="1">
    <citation type="submission" date="2021-01" db="EMBL/GenBank/DDBJ databases">
        <authorList>
            <person name="Corre E."/>
            <person name="Pelletier E."/>
            <person name="Niang G."/>
            <person name="Scheremetjew M."/>
            <person name="Finn R."/>
            <person name="Kale V."/>
            <person name="Holt S."/>
            <person name="Cochrane G."/>
            <person name="Meng A."/>
            <person name="Brown T."/>
            <person name="Cohen L."/>
        </authorList>
    </citation>
    <scope>NUCLEOTIDE SEQUENCE</scope>
    <source>
        <strain evidence="3">CCMP 410</strain>
    </source>
</reference>
<dbReference type="Pfam" id="PF05670">
    <property type="entry name" value="NFACT-R_1"/>
    <property type="match status" value="1"/>
</dbReference>
<feature type="region of interest" description="Disordered" evidence="1">
    <location>
        <begin position="127"/>
        <end position="180"/>
    </location>
</feature>
<evidence type="ECO:0000256" key="1">
    <source>
        <dbReference type="SAM" id="MobiDB-lite"/>
    </source>
</evidence>
<dbReference type="GO" id="GO:1990112">
    <property type="term" value="C:RQC complex"/>
    <property type="evidence" value="ECO:0007669"/>
    <property type="project" value="TreeGrafter"/>
</dbReference>
<dbReference type="EMBL" id="HBGK01053557">
    <property type="protein sequence ID" value="CAD9312521.1"/>
    <property type="molecule type" value="Transcribed_RNA"/>
</dbReference>
<dbReference type="PANTHER" id="PTHR15239">
    <property type="entry name" value="NUCLEAR EXPORT MEDIATOR FACTOR NEMF"/>
    <property type="match status" value="1"/>
</dbReference>
<dbReference type="GO" id="GO:0072344">
    <property type="term" value="P:rescue of stalled ribosome"/>
    <property type="evidence" value="ECO:0007669"/>
    <property type="project" value="TreeGrafter"/>
</dbReference>
<accession>A0A7S1YNJ4</accession>
<evidence type="ECO:0000259" key="2">
    <source>
        <dbReference type="Pfam" id="PF05670"/>
    </source>
</evidence>
<protein>
    <recommendedName>
        <fullName evidence="2">NFACT RNA-binding domain-containing protein</fullName>
    </recommendedName>
</protein>
<dbReference type="PANTHER" id="PTHR15239:SF6">
    <property type="entry name" value="RIBOSOME QUALITY CONTROL COMPLEX SUBUNIT NEMF"/>
    <property type="match status" value="1"/>
</dbReference>
<feature type="domain" description="NFACT RNA-binding" evidence="2">
    <location>
        <begin position="10"/>
        <end position="100"/>
    </location>
</feature>
<dbReference type="InterPro" id="IPR051608">
    <property type="entry name" value="RQC_Subunit_NEMF"/>
</dbReference>
<gene>
    <name evidence="3" type="ORF">GOCE00092_LOCUS28224</name>
</gene>
<dbReference type="AlphaFoldDB" id="A0A7S1YNJ4"/>